<name>A0A3L6FX70_MAIZE</name>
<dbReference type="InterPro" id="IPR032675">
    <property type="entry name" value="LRR_dom_sf"/>
</dbReference>
<dbReference type="PANTHER" id="PTHR13318">
    <property type="entry name" value="PARTNER OF PAIRED, ISOFORM B-RELATED"/>
    <property type="match status" value="1"/>
</dbReference>
<reference evidence="1" key="1">
    <citation type="journal article" date="2018" name="Nat. Genet.">
        <title>Extensive intraspecific gene order and gene structural variations between Mo17 and other maize genomes.</title>
        <authorList>
            <person name="Sun S."/>
            <person name="Zhou Y."/>
            <person name="Chen J."/>
            <person name="Shi J."/>
            <person name="Zhao H."/>
            <person name="Zhao H."/>
            <person name="Song W."/>
            <person name="Zhang M."/>
            <person name="Cui Y."/>
            <person name="Dong X."/>
            <person name="Liu H."/>
            <person name="Ma X."/>
            <person name="Jiao Y."/>
            <person name="Wang B."/>
            <person name="Wei X."/>
            <person name="Stein J.C."/>
            <person name="Glaubitz J.C."/>
            <person name="Lu F."/>
            <person name="Yu G."/>
            <person name="Liang C."/>
            <person name="Fengler K."/>
            <person name="Li B."/>
            <person name="Rafalski A."/>
            <person name="Schnable P.S."/>
            <person name="Ware D.H."/>
            <person name="Buckler E.S."/>
            <person name="Lai J."/>
        </authorList>
    </citation>
    <scope>NUCLEOTIDE SEQUENCE [LARGE SCALE GENOMIC DNA]</scope>
    <source>
        <tissue evidence="1">Seedling</tissue>
    </source>
</reference>
<sequence length="229" mass="24888">MSFGPRAFVAVLQPCPLLEDLSVKRLRSVANTSGAASSIAEEIKFPPALSLRSVCIKDLYNALCFVPLVASSPNLRSLKILRCSGAWDLPLEVIAARAPGLVELHLEKLQVGDRWLAALSACANLEVLFLVKTPECTDSGIISVAEKCHKLRKLHVDGWRTNRIGDFRLMAVARGCPDLQELVLIGVNPTVLSLRMLGEHCRLAEAAVGSGGLRASPTRTRVSVRCERR</sequence>
<organism evidence="1">
    <name type="scientific">Zea mays</name>
    <name type="common">Maize</name>
    <dbReference type="NCBI Taxonomy" id="4577"/>
    <lineage>
        <taxon>Eukaryota</taxon>
        <taxon>Viridiplantae</taxon>
        <taxon>Streptophyta</taxon>
        <taxon>Embryophyta</taxon>
        <taxon>Tracheophyta</taxon>
        <taxon>Spermatophyta</taxon>
        <taxon>Magnoliopsida</taxon>
        <taxon>Liliopsida</taxon>
        <taxon>Poales</taxon>
        <taxon>Poaceae</taxon>
        <taxon>PACMAD clade</taxon>
        <taxon>Panicoideae</taxon>
        <taxon>Andropogonodae</taxon>
        <taxon>Andropogoneae</taxon>
        <taxon>Tripsacinae</taxon>
        <taxon>Zea</taxon>
    </lineage>
</organism>
<dbReference type="SUPFAM" id="SSF52047">
    <property type="entry name" value="RNI-like"/>
    <property type="match status" value="1"/>
</dbReference>
<evidence type="ECO:0000313" key="1">
    <source>
        <dbReference type="EMBL" id="PWZ39051.1"/>
    </source>
</evidence>
<accession>A0A3L6FX70</accession>
<proteinExistence type="predicted"/>
<dbReference type="AlphaFoldDB" id="A0A3L6FX70"/>
<comment type="caution">
    <text evidence="1">The sequence shown here is derived from an EMBL/GenBank/DDBJ whole genome shotgun (WGS) entry which is preliminary data.</text>
</comment>
<dbReference type="EMBL" id="NCVQ01000003">
    <property type="protein sequence ID" value="PWZ39051.1"/>
    <property type="molecule type" value="Genomic_DNA"/>
</dbReference>
<dbReference type="PANTHER" id="PTHR13318:SF202">
    <property type="entry name" value="OS04G0505700 PROTEIN"/>
    <property type="match status" value="1"/>
</dbReference>
<gene>
    <name evidence="1" type="primary">At1g47056_1</name>
    <name evidence="1" type="ORF">Zm00014a_012087</name>
</gene>
<dbReference type="Proteomes" id="UP000251960">
    <property type="component" value="Chromosome 2"/>
</dbReference>
<dbReference type="Gene3D" id="3.80.10.10">
    <property type="entry name" value="Ribonuclease Inhibitor"/>
    <property type="match status" value="1"/>
</dbReference>
<protein>
    <submittedName>
        <fullName evidence="1">F-box protein</fullName>
    </submittedName>
</protein>